<dbReference type="PRINTS" id="PR00633">
    <property type="entry name" value="RCCNDNSATION"/>
</dbReference>
<evidence type="ECO:0000313" key="7">
    <source>
        <dbReference type="RefSeq" id="XP_017880628.1"/>
    </source>
</evidence>
<sequence>MISELGTEGFQPTTCFTEESLFKLQCLIKATEIQHSAHCEYGKRLFLALTTGNAEIFLYYKKDSLPAPVIKRIPWFQGSHKQITALCFNRVGTLLLSTSADGSVYIIPALCFVDETCEKDKRWTSNDITSFPSISSQASHSKPTAIVWWHSTVVPAEIGIIGSEYGEIIFINLETGHQTNVTQVRGNIASLHICRDQINDIVSLLITSQSRRQWRLLLEQDTYSCLHHLENGESYNPLHTNDNMYDNTKIFASTRSRLQGLKQLSVDKLAIFRQKLIDTKSQTLGENLQYHDVTSNRNTHNTTVNSDFSVEVNQNQITPEAMAKDAFLMSQLDREGRQLCTCYYSTTNQILVYGPNFTTIPVSAHKVFESCKSALLTQRFFFITDASEHVMYVISDRLSEIREGDSGKFNPECIVGHFSLVHNKEVIRSVYRATDYTNNAPTTVSEEMKNKYTFPSGIKDIRIELPHVDTCIVVTNHSVYKVVLRKSILSIFMELVLKNNELEKAAKLAIVFGINAQQLLEQAGDILWMNKEFPRAVACYKLSKCRIIKSTLKFASVGYTADLLRGLTHCLASSAISELPIAPRIHLSNLCVLAFIERTLRISSEKSKAIYKEFLYFLSTNSFYDELLAVNIAGQTCLWEVLHHLATQKGLYGQMLDILMRTIHNFQPSPYGLLICISEPSLLQAMLIYPELAKSHMSYILHNLQNSQIFVLQRLVTLYDPTNPVIRPRIVQCRSRHRTTSVSSQSSQCDSIDLVENDEADILIEDIIETFLLILLTLINKRSILHQETSPTCSIELLGLKKQGHRNSNIADFKRRPLCAGFSHVVLIRNGNVYTWGSSVQGCLGTGPLLLRYGSSQAITFFRTMELQVLSVSCGHCHTLVVTNNGVYAWGSSQFGQLGLGKVLQCSTPELITSLAQEVVIDAVAGQYHSVALTTDGRVFTWGWGVHGQLGHGNTDKKLTPTLVTSLLGTVIRSISAGHAHTLTLSTEGIVYAFGCNIFGQLGIGSNVKSSVPMKVLLPERISLIATEYFHNLAVSYTNKLYVWGASPQVLRLQAQTQKRTRILEQRDGIIKQFENIDEFEKVVDSAIGNDGNEEPGDKESAQHKNAQAKASGSSTDSRKRQLEKLCMKNVNVGSLEEAQTHLKPTIVDTSLVKGDIVQISTGCHHNALVTKDGSLYTWGRNLDGQLGNGSRREIPIPKPLCYNPASIFAQVPPRHNAYKRSEEEQELDGGARNFATNERNGNQQDEVRSYQSENEFREKINPIIKTVAAYCGYDYTVAIQPGGTVLAWGNNSRAQLGRLPAKDTHDTDTDKLVLIKKRVVRLPHASHVALDVPSQVPNIPAPIISYQSYDVPSLADAIQPLSVIEKSPGELTLHYALEYFSGLYDASRISEKCVELGNYQACSKIAMLQHNLSDAFSYQLKILHALSVRSCLKMKSENAREKMKRKSTEEFDLRKSSSMHHVKKNTELFNKQVEKNLIDSVEDCAVKNKVKIPASKSLNSLQMLQQELYTFDCQGGLEELCKDVKSENPHLEIFENNYDSDVSSKSDDWMEDLVFKENRLRKHEKAIKCTDDSSGASTPMKETADTLLKNSGSHYDEKTIRSWQNNVTNEAIKVIKFFLNEMEHETDMVKCKILQDALDFWIEHELPVQSIENLLLDHIQSIYYPLGLLLFCQEIMDKYLDTNKNDTETKNMAAINSFSVKFCLQVCSMLVRHIEQGEPTPEYIKLLSSLTADQYGSPLTGYPGSSGNDTLEQMMEGVTSTLSSNVHDSKPFVHIKDPDAVYRFLDTEEDMMIFTCGHHFLMTTYKTEVIPMMETELLTSESLVLPCTAQYLGKMFAQTTKPEILCPSCVPRALETLVRKHNG</sequence>
<evidence type="ECO:0000259" key="5">
    <source>
        <dbReference type="Pfam" id="PF25390"/>
    </source>
</evidence>
<dbReference type="PANTHER" id="PTHR45982:SF1">
    <property type="entry name" value="REGULATOR OF CHROMOSOME CONDENSATION"/>
    <property type="match status" value="1"/>
</dbReference>
<keyword evidence="6" id="KW-1185">Reference proteome</keyword>
<feature type="compositionally biased region" description="Polar residues" evidence="4">
    <location>
        <begin position="1104"/>
        <end position="1116"/>
    </location>
</feature>
<dbReference type="PROSITE" id="PS00626">
    <property type="entry name" value="RCC1_2"/>
    <property type="match status" value="1"/>
</dbReference>
<reference evidence="7 8" key="1">
    <citation type="submission" date="2025-04" db="UniProtKB">
        <authorList>
            <consortium name="RefSeq"/>
        </authorList>
    </citation>
    <scope>IDENTIFICATION</scope>
    <source>
        <tissue evidence="7 8">Whole body</tissue>
    </source>
</reference>
<dbReference type="InterPro" id="IPR000408">
    <property type="entry name" value="Reg_chr_condens"/>
</dbReference>
<gene>
    <name evidence="7 8 9" type="primary">LOC108625275</name>
</gene>
<dbReference type="Pfam" id="PF25390">
    <property type="entry name" value="WD40_RLD"/>
    <property type="match status" value="1"/>
</dbReference>
<dbReference type="InterPro" id="IPR009091">
    <property type="entry name" value="RCC1/BLIP-II"/>
</dbReference>
<dbReference type="RefSeq" id="XP_017880629.1">
    <property type="nucleotide sequence ID" value="XM_018025140.2"/>
</dbReference>
<dbReference type="KEGG" id="ccal:108625275"/>
<name>A0AAJ7S1B1_9HYME</name>
<evidence type="ECO:0000313" key="6">
    <source>
        <dbReference type="Proteomes" id="UP000694925"/>
    </source>
</evidence>
<protein>
    <submittedName>
        <fullName evidence="7 8">Uncharacterized protein LOC108625275</fullName>
    </submittedName>
</protein>
<feature type="repeat" description="RCC1" evidence="3">
    <location>
        <begin position="937"/>
        <end position="988"/>
    </location>
</feature>
<keyword evidence="1" id="KW-0344">Guanine-nucleotide releasing factor</keyword>
<proteinExistence type="predicted"/>
<evidence type="ECO:0000313" key="9">
    <source>
        <dbReference type="RefSeq" id="XP_026669615.1"/>
    </source>
</evidence>
<dbReference type="InterPro" id="IPR051553">
    <property type="entry name" value="Ran_GTPase-activating"/>
</dbReference>
<evidence type="ECO:0000256" key="4">
    <source>
        <dbReference type="SAM" id="MobiDB-lite"/>
    </source>
</evidence>
<feature type="domain" description="RCC1-like" evidence="5">
    <location>
        <begin position="818"/>
        <end position="1049"/>
    </location>
</feature>
<feature type="repeat" description="RCC1" evidence="3">
    <location>
        <begin position="885"/>
        <end position="936"/>
    </location>
</feature>
<dbReference type="RefSeq" id="XP_017880628.1">
    <property type="nucleotide sequence ID" value="XM_018025139.2"/>
</dbReference>
<evidence type="ECO:0000256" key="3">
    <source>
        <dbReference type="PROSITE-ProRule" id="PRU00235"/>
    </source>
</evidence>
<organism evidence="6 9">
    <name type="scientific">Ceratina calcarata</name>
    <dbReference type="NCBI Taxonomy" id="156304"/>
    <lineage>
        <taxon>Eukaryota</taxon>
        <taxon>Metazoa</taxon>
        <taxon>Ecdysozoa</taxon>
        <taxon>Arthropoda</taxon>
        <taxon>Hexapoda</taxon>
        <taxon>Insecta</taxon>
        <taxon>Pterygota</taxon>
        <taxon>Neoptera</taxon>
        <taxon>Endopterygota</taxon>
        <taxon>Hymenoptera</taxon>
        <taxon>Apocrita</taxon>
        <taxon>Aculeata</taxon>
        <taxon>Apoidea</taxon>
        <taxon>Anthophila</taxon>
        <taxon>Apidae</taxon>
        <taxon>Ceratina</taxon>
        <taxon>Zadontomerus</taxon>
    </lineage>
</organism>
<dbReference type="GeneID" id="108625275"/>
<dbReference type="InterPro" id="IPR015943">
    <property type="entry name" value="WD40/YVTN_repeat-like_dom_sf"/>
</dbReference>
<keyword evidence="2" id="KW-0677">Repeat</keyword>
<dbReference type="RefSeq" id="XP_026669615.1">
    <property type="nucleotide sequence ID" value="XM_026813814.1"/>
</dbReference>
<feature type="repeat" description="RCC1" evidence="3">
    <location>
        <begin position="989"/>
        <end position="1038"/>
    </location>
</feature>
<dbReference type="CTD" id="43518"/>
<dbReference type="Pfam" id="PF00415">
    <property type="entry name" value="RCC1"/>
    <property type="match status" value="1"/>
</dbReference>
<evidence type="ECO:0000256" key="2">
    <source>
        <dbReference type="ARBA" id="ARBA00022737"/>
    </source>
</evidence>
<dbReference type="PROSITE" id="PS50012">
    <property type="entry name" value="RCC1_3"/>
    <property type="match status" value="4"/>
</dbReference>
<feature type="compositionally biased region" description="Polar residues" evidence="4">
    <location>
        <begin position="1235"/>
        <end position="1254"/>
    </location>
</feature>
<dbReference type="Proteomes" id="UP000694925">
    <property type="component" value="Unplaced"/>
</dbReference>
<dbReference type="Gene3D" id="2.130.10.10">
    <property type="entry name" value="YVTN repeat-like/Quinoprotein amine dehydrogenase"/>
    <property type="match status" value="1"/>
</dbReference>
<dbReference type="InterPro" id="IPR058923">
    <property type="entry name" value="RCC1-like_dom"/>
</dbReference>
<dbReference type="SUPFAM" id="SSF50978">
    <property type="entry name" value="WD40 repeat-like"/>
    <property type="match status" value="1"/>
</dbReference>
<dbReference type="SUPFAM" id="SSF50985">
    <property type="entry name" value="RCC1/BLIP-II"/>
    <property type="match status" value="2"/>
</dbReference>
<evidence type="ECO:0000256" key="1">
    <source>
        <dbReference type="ARBA" id="ARBA00022658"/>
    </source>
</evidence>
<dbReference type="PANTHER" id="PTHR45982">
    <property type="entry name" value="REGULATOR OF CHROMOSOME CONDENSATION"/>
    <property type="match status" value="1"/>
</dbReference>
<dbReference type="InterPro" id="IPR036322">
    <property type="entry name" value="WD40_repeat_dom_sf"/>
</dbReference>
<dbReference type="Gene3D" id="2.130.10.30">
    <property type="entry name" value="Regulator of chromosome condensation 1/beta-lactamase-inhibitor protein II"/>
    <property type="match status" value="2"/>
</dbReference>
<feature type="repeat" description="RCC1" evidence="3">
    <location>
        <begin position="831"/>
        <end position="885"/>
    </location>
</feature>
<accession>A0AAJ7S1B1</accession>
<feature type="region of interest" description="Disordered" evidence="4">
    <location>
        <begin position="1234"/>
        <end position="1254"/>
    </location>
</feature>
<evidence type="ECO:0000313" key="8">
    <source>
        <dbReference type="RefSeq" id="XP_017880629.1"/>
    </source>
</evidence>
<feature type="region of interest" description="Disordered" evidence="4">
    <location>
        <begin position="1087"/>
        <end position="1120"/>
    </location>
</feature>